<feature type="compositionally biased region" description="Low complexity" evidence="10">
    <location>
        <begin position="199"/>
        <end position="209"/>
    </location>
</feature>
<dbReference type="GO" id="GO:0061630">
    <property type="term" value="F:ubiquitin protein ligase activity"/>
    <property type="evidence" value="ECO:0007669"/>
    <property type="project" value="UniProtKB-EC"/>
</dbReference>
<feature type="transmembrane region" description="Helical" evidence="11">
    <location>
        <begin position="1156"/>
        <end position="1176"/>
    </location>
</feature>
<dbReference type="EMBL" id="FUEG01000055">
    <property type="protein sequence ID" value="SJL18219.1"/>
    <property type="molecule type" value="Genomic_DNA"/>
</dbReference>
<feature type="region of interest" description="Disordered" evidence="10">
    <location>
        <begin position="487"/>
        <end position="517"/>
    </location>
</feature>
<dbReference type="Proteomes" id="UP000219338">
    <property type="component" value="Unassembled WGS sequence"/>
</dbReference>
<feature type="transmembrane region" description="Helical" evidence="11">
    <location>
        <begin position="1210"/>
        <end position="1235"/>
    </location>
</feature>
<feature type="transmembrane region" description="Helical" evidence="11">
    <location>
        <begin position="1115"/>
        <end position="1136"/>
    </location>
</feature>
<comment type="catalytic activity">
    <reaction evidence="1">
        <text>S-ubiquitinyl-[E2 ubiquitin-conjugating enzyme]-L-cysteine + [acceptor protein]-L-lysine = [E2 ubiquitin-conjugating enzyme]-L-cysteine + N(6)-ubiquitinyl-[acceptor protein]-L-lysine.</text>
        <dbReference type="EC" id="2.3.2.27"/>
    </reaction>
</comment>
<dbReference type="InterPro" id="IPR056521">
    <property type="entry name" value="MARCHF6-like_C"/>
</dbReference>
<comment type="pathway">
    <text evidence="3">Protein modification; protein ubiquitination.</text>
</comment>
<feature type="transmembrane region" description="Helical" evidence="11">
    <location>
        <begin position="818"/>
        <end position="845"/>
    </location>
</feature>
<reference evidence="14" key="1">
    <citation type="journal article" date="2017" name="Nat. Ecol. Evol.">
        <title>Genome expansion and lineage-specific genetic innovations in the forest pathogenic fungi Armillaria.</title>
        <authorList>
            <person name="Sipos G."/>
            <person name="Prasanna A.N."/>
            <person name="Walter M.C."/>
            <person name="O'Connor E."/>
            <person name="Balint B."/>
            <person name="Krizsan K."/>
            <person name="Kiss B."/>
            <person name="Hess J."/>
            <person name="Varga T."/>
            <person name="Slot J."/>
            <person name="Riley R."/>
            <person name="Boka B."/>
            <person name="Rigling D."/>
            <person name="Barry K."/>
            <person name="Lee J."/>
            <person name="Mihaltcheva S."/>
            <person name="LaButti K."/>
            <person name="Lipzen A."/>
            <person name="Waldron R."/>
            <person name="Moloney N.M."/>
            <person name="Sperisen C."/>
            <person name="Kredics L."/>
            <person name="Vagvoelgyi C."/>
            <person name="Patrignani A."/>
            <person name="Fitzpatrick D."/>
            <person name="Nagy I."/>
            <person name="Doyle S."/>
            <person name="Anderson J.B."/>
            <person name="Grigoriev I.V."/>
            <person name="Gueldener U."/>
            <person name="Muensterkoetter M."/>
            <person name="Nagy L.G."/>
        </authorList>
    </citation>
    <scope>NUCLEOTIDE SEQUENCE [LARGE SCALE GENOMIC DNA]</scope>
    <source>
        <strain evidence="14">C18/9</strain>
    </source>
</reference>
<dbReference type="GO" id="GO:0036503">
    <property type="term" value="P:ERAD pathway"/>
    <property type="evidence" value="ECO:0007669"/>
    <property type="project" value="TreeGrafter"/>
</dbReference>
<dbReference type="OrthoDB" id="264354at2759"/>
<accession>A0A284SB77</accession>
<evidence type="ECO:0000256" key="5">
    <source>
        <dbReference type="ARBA" id="ARBA00022679"/>
    </source>
</evidence>
<evidence type="ECO:0000256" key="8">
    <source>
        <dbReference type="ARBA" id="ARBA00022989"/>
    </source>
</evidence>
<feature type="transmembrane region" description="Helical" evidence="11">
    <location>
        <begin position="1301"/>
        <end position="1323"/>
    </location>
</feature>
<feature type="transmembrane region" description="Helical" evidence="11">
    <location>
        <begin position="656"/>
        <end position="679"/>
    </location>
</feature>
<evidence type="ECO:0000256" key="6">
    <source>
        <dbReference type="ARBA" id="ARBA00022692"/>
    </source>
</evidence>
<evidence type="ECO:0000256" key="1">
    <source>
        <dbReference type="ARBA" id="ARBA00000900"/>
    </source>
</evidence>
<feature type="compositionally biased region" description="Basic residues" evidence="10">
    <location>
        <begin position="308"/>
        <end position="318"/>
    </location>
</feature>
<keyword evidence="8 11" id="KW-1133">Transmembrane helix</keyword>
<proteinExistence type="predicted"/>
<protein>
    <recommendedName>
        <fullName evidence="4">RING-type E3 ubiquitin transferase</fullName>
        <ecNumber evidence="4">2.3.2.27</ecNumber>
    </recommendedName>
</protein>
<organism evidence="13 14">
    <name type="scientific">Armillaria ostoyae</name>
    <name type="common">Armillaria root rot fungus</name>
    <dbReference type="NCBI Taxonomy" id="47428"/>
    <lineage>
        <taxon>Eukaryota</taxon>
        <taxon>Fungi</taxon>
        <taxon>Dikarya</taxon>
        <taxon>Basidiomycota</taxon>
        <taxon>Agaricomycotina</taxon>
        <taxon>Agaricomycetes</taxon>
        <taxon>Agaricomycetidae</taxon>
        <taxon>Agaricales</taxon>
        <taxon>Marasmiineae</taxon>
        <taxon>Physalacriaceae</taxon>
        <taxon>Armillaria</taxon>
    </lineage>
</organism>
<gene>
    <name evidence="13" type="ORF">ARMOST_21797</name>
</gene>
<feature type="compositionally biased region" description="Pro residues" evidence="10">
    <location>
        <begin position="210"/>
        <end position="221"/>
    </location>
</feature>
<feature type="compositionally biased region" description="Basic and acidic residues" evidence="10">
    <location>
        <begin position="273"/>
        <end position="307"/>
    </location>
</feature>
<evidence type="ECO:0000256" key="9">
    <source>
        <dbReference type="ARBA" id="ARBA00023136"/>
    </source>
</evidence>
<feature type="region of interest" description="Disordered" evidence="10">
    <location>
        <begin position="192"/>
        <end position="222"/>
    </location>
</feature>
<dbReference type="OMA" id="TAWWISN"/>
<feature type="transmembrane region" description="Helical" evidence="11">
    <location>
        <begin position="775"/>
        <end position="797"/>
    </location>
</feature>
<evidence type="ECO:0000256" key="10">
    <source>
        <dbReference type="SAM" id="MobiDB-lite"/>
    </source>
</evidence>
<evidence type="ECO:0000256" key="3">
    <source>
        <dbReference type="ARBA" id="ARBA00004906"/>
    </source>
</evidence>
<keyword evidence="14" id="KW-1185">Reference proteome</keyword>
<keyword evidence="5" id="KW-0808">Transferase</keyword>
<keyword evidence="7" id="KW-0833">Ubl conjugation pathway</keyword>
<evidence type="ECO:0000313" key="13">
    <source>
        <dbReference type="EMBL" id="SJL18219.1"/>
    </source>
</evidence>
<feature type="compositionally biased region" description="Polar residues" evidence="10">
    <location>
        <begin position="403"/>
        <end position="413"/>
    </location>
</feature>
<feature type="transmembrane region" description="Helical" evidence="11">
    <location>
        <begin position="965"/>
        <end position="983"/>
    </location>
</feature>
<sequence length="1641" mass="183281">MSASTLTPSQKVSIPFSDHLVRPTFPTVYAADMPPRLPPALLLWRLAQQVMLASLFALRVVAVALVWLTVLPWAIVWTWRICFTIGELMCVPMPPGQTLTHNFHSAWYISDREPPPESGATINLFYYNIQPDSSRPPSQTLLGEISTHPVWLGLSKDIFTGQIIASTIVVTFVAIYLLREWISQNAGPGVFDEEELPVPEEGPLGAELPANPPQPPQPPIVPMTEQQCDRLALAQRQADAVKAYEAMRAIQGANGHVERDVRNHRRTPLELSPCREKPQDDDGAESSRETRRQRSMEADEKNREREHAKRRKQHRAFSRRLQNARLSRREAEQSGEDDTLAFSMESPNDPLWLPEFTFTTSPGSSQRAGFLRSGPSSSSLFPPVVLQPPSAPIPFSLNLPSMPGTSEAPSTSFRRPPLPNTVLPSSGPSSPLHSTPLTSPGLATYRAPEDFSFDADPPPGCFDDPEQGRTFAAEQRAEIARYCASEEGTPQQVEEFKEEEEKEEEVKGDEYGVEDEDQDVPDDGQVLEAAPAVPVLDAANQRPDVAQDAVMAVGLGDDLEGNPDDDMEGVLEAIGIRGPFHAVLKNATLMMFVLDAAIIVGILTPFIVGKSTLLLSLDPRRFLQILHLPIRAIRLLTDPVVDTAVYAITEIIFPQYLIVGHGLFDLILLGVLLFAKAIFGCDRVEQTSKTAVAFYHRIVNASDASLPQLFTSSNATSPEPMSNFLILDQLKDGAIEWFEPSFAALGKEVRMSVVRFCDQWSDIALGHGSTERASAIIVGYAVVALIVGLYVHLLAIGNREADRSVKSAFRQHLLVAKVAAFIFIELALFPLGCGAVLDLCAIWFFSGSNLTNRTLFLYQVPTTAMFYHWVAGTMYSFTVLLAGCRSVMRSGVMWFVKDPQDPNSHPIRNILDRSTITQLRKIFVSAIMYSVVVFCTVASASALFVVGSKTILPFRWKNRQPLSKVPIDLLFLHLVLPYTMHYFRPRKGIKKLVTVIWKFLACQLRLTSYFFGGRYPLEEVTPAKWSLKSLYSSKSLFVDPTAKADGSFWRVPATDSIVLPKDIGATAAVDERGNPIDERAERLISMQNLEALKAKHQIRDDYMVVYIPPNFRRRIFAFVAVLWVIGALSLGVLVALPIALGRRFFRLFVAEDVHDGYPLIIGFYLLWGCYFVGEAIDRLDKRRQRRGGDGPRADLWMLVIKRGLLWSAKISYMALFLGIVIPTLIAFAVDLYVILPIRLGLDPTLSPNIRIVDEWALGLLYVKIGLYVRRMPPRGPIAKGIDLILHNGWTHPDPVTATKEVIVPVTVGLLGVIILPGLLFTILRHFLPFLPVNDKFVFIHVYPAIFIITVSSRSALLSTDLLSSWSQSIRDKEFLVEMRLRNHGQDTVEEEVSETEKDFAGTRTPQVRVITVMPPVYASIGSQCLAAGDELARHEQCQCWVGWIYADGGELVHEQRHRLTPRVDERRERWDVPEVGTSPKAESLPQAFLELPPAQKDEGGLLLKQEMLTSEGEVDEKLRKMKETFLASLEALGRIEGNIRRKKTDSPENRGRESPTELEMKGFVRPRYRSAASQGSEEVIGKMEFDDDRRWGRRWAHAGLVFLCSLLSLCSRSIVLTKIPRELAEESLPTFRSPRFSCPEL</sequence>
<keyword evidence="9 11" id="KW-0472">Membrane</keyword>
<feature type="transmembrane region" description="Helical" evidence="11">
    <location>
        <begin position="865"/>
        <end position="884"/>
    </location>
</feature>
<evidence type="ECO:0000256" key="4">
    <source>
        <dbReference type="ARBA" id="ARBA00012483"/>
    </source>
</evidence>
<dbReference type="PANTHER" id="PTHR13145:SF0">
    <property type="entry name" value="E3 UBIQUITIN-PROTEIN LIGASE MARCHF6"/>
    <property type="match status" value="1"/>
</dbReference>
<feature type="domain" description="E3 ubiquitin-protein ligase MARCHF6-like C-terminal" evidence="12">
    <location>
        <begin position="1196"/>
        <end position="1370"/>
    </location>
</feature>
<feature type="region of interest" description="Disordered" evidence="10">
    <location>
        <begin position="396"/>
        <end position="455"/>
    </location>
</feature>
<feature type="transmembrane region" description="Helical" evidence="11">
    <location>
        <begin position="922"/>
        <end position="945"/>
    </location>
</feature>
<evidence type="ECO:0000313" key="14">
    <source>
        <dbReference type="Proteomes" id="UP000219338"/>
    </source>
</evidence>
<comment type="subcellular location">
    <subcellularLocation>
        <location evidence="2">Membrane</location>
        <topology evidence="2">Multi-pass membrane protein</topology>
    </subcellularLocation>
</comment>
<dbReference type="EC" id="2.3.2.27" evidence="4"/>
<dbReference type="PANTHER" id="PTHR13145">
    <property type="entry name" value="SSM4 PROTEIN"/>
    <property type="match status" value="1"/>
</dbReference>
<keyword evidence="6 11" id="KW-0812">Transmembrane</keyword>
<dbReference type="GO" id="GO:0005789">
    <property type="term" value="C:endoplasmic reticulum membrane"/>
    <property type="evidence" value="ECO:0007669"/>
    <property type="project" value="TreeGrafter"/>
</dbReference>
<dbReference type="STRING" id="47428.A0A284SB77"/>
<feature type="transmembrane region" description="Helical" evidence="11">
    <location>
        <begin position="1335"/>
        <end position="1356"/>
    </location>
</feature>
<feature type="region of interest" description="Disordered" evidence="10">
    <location>
        <begin position="359"/>
        <end position="378"/>
    </location>
</feature>
<evidence type="ECO:0000259" key="12">
    <source>
        <dbReference type="Pfam" id="PF23113"/>
    </source>
</evidence>
<evidence type="ECO:0000256" key="11">
    <source>
        <dbReference type="SAM" id="Phobius"/>
    </source>
</evidence>
<evidence type="ECO:0000256" key="7">
    <source>
        <dbReference type="ARBA" id="ARBA00022786"/>
    </source>
</evidence>
<feature type="region of interest" description="Disordered" evidence="10">
    <location>
        <begin position="255"/>
        <end position="345"/>
    </location>
</feature>
<name>A0A284SB77_ARMOS</name>
<dbReference type="Pfam" id="PF23113">
    <property type="entry name" value="MARCHF6_C"/>
    <property type="match status" value="1"/>
</dbReference>
<feature type="compositionally biased region" description="Low complexity" evidence="10">
    <location>
        <begin position="423"/>
        <end position="442"/>
    </location>
</feature>
<feature type="transmembrane region" description="Helical" evidence="11">
    <location>
        <begin position="50"/>
        <end position="70"/>
    </location>
</feature>
<feature type="transmembrane region" description="Helical" evidence="11">
    <location>
        <begin position="587"/>
        <end position="608"/>
    </location>
</feature>
<evidence type="ECO:0000256" key="2">
    <source>
        <dbReference type="ARBA" id="ARBA00004141"/>
    </source>
</evidence>